<dbReference type="Proteomes" id="UP001157006">
    <property type="component" value="Chromosome 4"/>
</dbReference>
<feature type="compositionally biased region" description="Basic and acidic residues" evidence="1">
    <location>
        <begin position="86"/>
        <end position="98"/>
    </location>
</feature>
<reference evidence="2 3" key="1">
    <citation type="submission" date="2023-01" db="EMBL/GenBank/DDBJ databases">
        <authorList>
            <person name="Kreplak J."/>
        </authorList>
    </citation>
    <scope>NUCLEOTIDE SEQUENCE [LARGE SCALE GENOMIC DNA]</scope>
</reference>
<gene>
    <name evidence="2" type="ORF">VFH_IV166160</name>
</gene>
<protein>
    <submittedName>
        <fullName evidence="2">Uncharacterized protein</fullName>
    </submittedName>
</protein>
<dbReference type="AlphaFoldDB" id="A0AAV1ALE5"/>
<keyword evidence="3" id="KW-1185">Reference proteome</keyword>
<sequence length="112" mass="12850">MGINKLDAIQSLDDAFLELRPGAARKEIKRTEEMLKDEKCWGETDEDINYHKALERQRNNLLHTDEALILPDQTWTVTTGSELKFERDGGIPARHSDAEVSESTSRQKFEYG</sequence>
<evidence type="ECO:0000313" key="3">
    <source>
        <dbReference type="Proteomes" id="UP001157006"/>
    </source>
</evidence>
<organism evidence="2 3">
    <name type="scientific">Vicia faba</name>
    <name type="common">Broad bean</name>
    <name type="synonym">Faba vulgaris</name>
    <dbReference type="NCBI Taxonomy" id="3906"/>
    <lineage>
        <taxon>Eukaryota</taxon>
        <taxon>Viridiplantae</taxon>
        <taxon>Streptophyta</taxon>
        <taxon>Embryophyta</taxon>
        <taxon>Tracheophyta</taxon>
        <taxon>Spermatophyta</taxon>
        <taxon>Magnoliopsida</taxon>
        <taxon>eudicotyledons</taxon>
        <taxon>Gunneridae</taxon>
        <taxon>Pentapetalae</taxon>
        <taxon>rosids</taxon>
        <taxon>fabids</taxon>
        <taxon>Fabales</taxon>
        <taxon>Fabaceae</taxon>
        <taxon>Papilionoideae</taxon>
        <taxon>50 kb inversion clade</taxon>
        <taxon>NPAAA clade</taxon>
        <taxon>Hologalegina</taxon>
        <taxon>IRL clade</taxon>
        <taxon>Fabeae</taxon>
        <taxon>Vicia</taxon>
    </lineage>
</organism>
<proteinExistence type="predicted"/>
<feature type="region of interest" description="Disordered" evidence="1">
    <location>
        <begin position="86"/>
        <end position="112"/>
    </location>
</feature>
<accession>A0AAV1ALE5</accession>
<evidence type="ECO:0000256" key="1">
    <source>
        <dbReference type="SAM" id="MobiDB-lite"/>
    </source>
</evidence>
<name>A0AAV1ALE5_VICFA</name>
<dbReference type="EMBL" id="OX451739">
    <property type="protein sequence ID" value="CAI8610108.1"/>
    <property type="molecule type" value="Genomic_DNA"/>
</dbReference>
<evidence type="ECO:0000313" key="2">
    <source>
        <dbReference type="EMBL" id="CAI8610108.1"/>
    </source>
</evidence>